<comment type="caution">
    <text evidence="1">The sequence shown here is derived from an EMBL/GenBank/DDBJ whole genome shotgun (WGS) entry which is preliminary data.</text>
</comment>
<sequence>MSNENEVCEVQVYTRKYQIGTCFTCQKCLYRGKDLSFVNCHCNKYVKPAKNNRIVKVRGYRGLCYDVSNSQPFLKEFMNKSNLKFGYKVDLETSFYCSLCTTCNNKIIQENNKTGKEIKNEKNIEEASDLTVINPVTELQLRVSIKNGKELLPSILGNSEAGVGTLLDNETTFEEFLKDYQHYISNKKKVMIIVTMKDQKKDKERREYKVKNQVQFKF</sequence>
<organism evidence="1 2">
    <name type="scientific">Rhizophagus clarus</name>
    <dbReference type="NCBI Taxonomy" id="94130"/>
    <lineage>
        <taxon>Eukaryota</taxon>
        <taxon>Fungi</taxon>
        <taxon>Fungi incertae sedis</taxon>
        <taxon>Mucoromycota</taxon>
        <taxon>Glomeromycotina</taxon>
        <taxon>Glomeromycetes</taxon>
        <taxon>Glomerales</taxon>
        <taxon>Glomeraceae</taxon>
        <taxon>Rhizophagus</taxon>
    </lineage>
</organism>
<dbReference type="EMBL" id="BLAL01000215">
    <property type="protein sequence ID" value="GES92670.1"/>
    <property type="molecule type" value="Genomic_DNA"/>
</dbReference>
<reference evidence="1" key="1">
    <citation type="submission" date="2019-10" db="EMBL/GenBank/DDBJ databases">
        <title>Conservation and host-specific expression of non-tandemly repeated heterogenous ribosome RNA gene in arbuscular mycorrhizal fungi.</title>
        <authorList>
            <person name="Maeda T."/>
            <person name="Kobayashi Y."/>
            <person name="Nakagawa T."/>
            <person name="Ezawa T."/>
            <person name="Yamaguchi K."/>
            <person name="Bino T."/>
            <person name="Nishimoto Y."/>
            <person name="Shigenobu S."/>
            <person name="Kawaguchi M."/>
        </authorList>
    </citation>
    <scope>NUCLEOTIDE SEQUENCE</scope>
    <source>
        <strain evidence="1">HR1</strain>
    </source>
</reference>
<dbReference type="Proteomes" id="UP000615446">
    <property type="component" value="Unassembled WGS sequence"/>
</dbReference>
<dbReference type="OrthoDB" id="2417972at2759"/>
<gene>
    <name evidence="1" type="ORF">RCL2_001943400</name>
</gene>
<name>A0A8H3LVI1_9GLOM</name>
<protein>
    <submittedName>
        <fullName evidence="1">Uncharacterized protein</fullName>
    </submittedName>
</protein>
<accession>A0A8H3LVI1</accession>
<proteinExistence type="predicted"/>
<evidence type="ECO:0000313" key="2">
    <source>
        <dbReference type="Proteomes" id="UP000615446"/>
    </source>
</evidence>
<evidence type="ECO:0000313" key="1">
    <source>
        <dbReference type="EMBL" id="GES92670.1"/>
    </source>
</evidence>
<dbReference type="AlphaFoldDB" id="A0A8H3LVI1"/>